<dbReference type="CDD" id="cd00130">
    <property type="entry name" value="PAS"/>
    <property type="match status" value="1"/>
</dbReference>
<proteinExistence type="predicted"/>
<dbReference type="InterPro" id="IPR005467">
    <property type="entry name" value="His_kinase_dom"/>
</dbReference>
<dbReference type="RefSeq" id="WP_267647107.1">
    <property type="nucleotide sequence ID" value="NZ_JANHGR010000001.1"/>
</dbReference>
<evidence type="ECO:0000256" key="5">
    <source>
        <dbReference type="ARBA" id="ARBA00022777"/>
    </source>
</evidence>
<dbReference type="PROSITE" id="PS50109">
    <property type="entry name" value="HIS_KIN"/>
    <property type="match status" value="1"/>
</dbReference>
<dbReference type="SMART" id="SM00091">
    <property type="entry name" value="PAS"/>
    <property type="match status" value="1"/>
</dbReference>
<protein>
    <recommendedName>
        <fullName evidence="2">histidine kinase</fullName>
        <ecNumber evidence="2">2.7.13.3</ecNumber>
    </recommendedName>
</protein>
<dbReference type="InterPro" id="IPR036097">
    <property type="entry name" value="HisK_dim/P_sf"/>
</dbReference>
<evidence type="ECO:0000313" key="10">
    <source>
        <dbReference type="Proteomes" id="UP001597139"/>
    </source>
</evidence>
<dbReference type="InterPro" id="IPR004358">
    <property type="entry name" value="Sig_transdc_His_kin-like_C"/>
</dbReference>
<evidence type="ECO:0000259" key="7">
    <source>
        <dbReference type="PROSITE" id="PS50109"/>
    </source>
</evidence>
<evidence type="ECO:0000259" key="8">
    <source>
        <dbReference type="PROSITE" id="PS50112"/>
    </source>
</evidence>
<dbReference type="SUPFAM" id="SSF47384">
    <property type="entry name" value="Homodimeric domain of signal transducing histidine kinase"/>
    <property type="match status" value="1"/>
</dbReference>
<evidence type="ECO:0000256" key="1">
    <source>
        <dbReference type="ARBA" id="ARBA00000085"/>
    </source>
</evidence>
<comment type="catalytic activity">
    <reaction evidence="1">
        <text>ATP + protein L-histidine = ADP + protein N-phospho-L-histidine.</text>
        <dbReference type="EC" id="2.7.13.3"/>
    </reaction>
</comment>
<dbReference type="Gene3D" id="3.30.565.10">
    <property type="entry name" value="Histidine kinase-like ATPase, C-terminal domain"/>
    <property type="match status" value="1"/>
</dbReference>
<dbReference type="SMART" id="SM00387">
    <property type="entry name" value="HATPase_c"/>
    <property type="match status" value="1"/>
</dbReference>
<dbReference type="CDD" id="cd00075">
    <property type="entry name" value="HATPase"/>
    <property type="match status" value="1"/>
</dbReference>
<dbReference type="PANTHER" id="PTHR42878">
    <property type="entry name" value="TWO-COMPONENT HISTIDINE KINASE"/>
    <property type="match status" value="1"/>
</dbReference>
<dbReference type="GO" id="GO:0004673">
    <property type="term" value="F:protein histidine kinase activity"/>
    <property type="evidence" value="ECO:0007669"/>
    <property type="project" value="UniProtKB-EC"/>
</dbReference>
<accession>A0ABD6BRI6</accession>
<dbReference type="SMART" id="SM00388">
    <property type="entry name" value="HisKA"/>
    <property type="match status" value="1"/>
</dbReference>
<dbReference type="AlphaFoldDB" id="A0ABD6BRI6"/>
<reference evidence="9 10" key="1">
    <citation type="journal article" date="2019" name="Int. J. Syst. Evol. Microbiol.">
        <title>The Global Catalogue of Microorganisms (GCM) 10K type strain sequencing project: providing services to taxonomists for standard genome sequencing and annotation.</title>
        <authorList>
            <consortium name="The Broad Institute Genomics Platform"/>
            <consortium name="The Broad Institute Genome Sequencing Center for Infectious Disease"/>
            <person name="Wu L."/>
            <person name="Ma J."/>
        </authorList>
    </citation>
    <scope>NUCLEOTIDE SEQUENCE [LARGE SCALE GENOMIC DNA]</scope>
    <source>
        <strain evidence="9 10">CGMCC 1.12859</strain>
    </source>
</reference>
<keyword evidence="10" id="KW-1185">Reference proteome</keyword>
<dbReference type="InterPro" id="IPR036890">
    <property type="entry name" value="HATPase_C_sf"/>
</dbReference>
<dbReference type="GO" id="GO:0016020">
    <property type="term" value="C:membrane"/>
    <property type="evidence" value="ECO:0007669"/>
    <property type="project" value="UniProtKB-SubCell"/>
</dbReference>
<gene>
    <name evidence="9" type="ORF">ACFSAU_09490</name>
</gene>
<name>A0ABD6BRI6_9EURY</name>
<feature type="domain" description="Histidine kinase" evidence="7">
    <location>
        <begin position="250"/>
        <end position="457"/>
    </location>
</feature>
<dbReference type="InterPro" id="IPR050351">
    <property type="entry name" value="BphY/WalK/GraS-like"/>
</dbReference>
<organism evidence="9 10">
    <name type="scientific">Halolamina litorea</name>
    <dbReference type="NCBI Taxonomy" id="1515593"/>
    <lineage>
        <taxon>Archaea</taxon>
        <taxon>Methanobacteriati</taxon>
        <taxon>Methanobacteriota</taxon>
        <taxon>Stenosarchaea group</taxon>
        <taxon>Halobacteria</taxon>
        <taxon>Halobacteriales</taxon>
        <taxon>Haloferacaceae</taxon>
    </lineage>
</organism>
<dbReference type="InterPro" id="IPR003661">
    <property type="entry name" value="HisK_dim/P_dom"/>
</dbReference>
<keyword evidence="4" id="KW-0808">Transferase</keyword>
<dbReference type="PRINTS" id="PR00344">
    <property type="entry name" value="BCTRLSENSOR"/>
</dbReference>
<keyword evidence="3" id="KW-0597">Phosphoprotein</keyword>
<comment type="caution">
    <text evidence="9">The sequence shown here is derived from an EMBL/GenBank/DDBJ whole genome shotgun (WGS) entry which is preliminary data.</text>
</comment>
<dbReference type="PANTHER" id="PTHR42878:SF15">
    <property type="entry name" value="BACTERIOPHYTOCHROME"/>
    <property type="match status" value="1"/>
</dbReference>
<evidence type="ECO:0000256" key="3">
    <source>
        <dbReference type="ARBA" id="ARBA00022553"/>
    </source>
</evidence>
<dbReference type="CDD" id="cd00082">
    <property type="entry name" value="HisKA"/>
    <property type="match status" value="1"/>
</dbReference>
<dbReference type="SUPFAM" id="SSF55874">
    <property type="entry name" value="ATPase domain of HSP90 chaperone/DNA topoisomerase II/histidine kinase"/>
    <property type="match status" value="1"/>
</dbReference>
<dbReference type="EC" id="2.7.13.3" evidence="2"/>
<dbReference type="Pfam" id="PF08448">
    <property type="entry name" value="PAS_4"/>
    <property type="match status" value="2"/>
</dbReference>
<keyword evidence="5" id="KW-0418">Kinase</keyword>
<dbReference type="InterPro" id="IPR003594">
    <property type="entry name" value="HATPase_dom"/>
</dbReference>
<dbReference type="InterPro" id="IPR013656">
    <property type="entry name" value="PAS_4"/>
</dbReference>
<dbReference type="InterPro" id="IPR000014">
    <property type="entry name" value="PAS"/>
</dbReference>
<evidence type="ECO:0000256" key="4">
    <source>
        <dbReference type="ARBA" id="ARBA00022679"/>
    </source>
</evidence>
<dbReference type="SUPFAM" id="SSF55785">
    <property type="entry name" value="PYP-like sensor domain (PAS domain)"/>
    <property type="match status" value="1"/>
</dbReference>
<feature type="domain" description="PAS" evidence="8">
    <location>
        <begin position="122"/>
        <end position="192"/>
    </location>
</feature>
<evidence type="ECO:0000256" key="2">
    <source>
        <dbReference type="ARBA" id="ARBA00012438"/>
    </source>
</evidence>
<keyword evidence="6" id="KW-0472">Membrane</keyword>
<dbReference type="Proteomes" id="UP001597139">
    <property type="component" value="Unassembled WGS sequence"/>
</dbReference>
<dbReference type="NCBIfam" id="TIGR00229">
    <property type="entry name" value="sensory_box"/>
    <property type="match status" value="1"/>
</dbReference>
<dbReference type="PROSITE" id="PS50112">
    <property type="entry name" value="PAS"/>
    <property type="match status" value="1"/>
</dbReference>
<dbReference type="EMBL" id="JBHUCZ010000009">
    <property type="protein sequence ID" value="MFD1567726.1"/>
    <property type="molecule type" value="Genomic_DNA"/>
</dbReference>
<dbReference type="Pfam" id="PF02518">
    <property type="entry name" value="HATPase_c"/>
    <property type="match status" value="1"/>
</dbReference>
<dbReference type="InterPro" id="IPR035965">
    <property type="entry name" value="PAS-like_dom_sf"/>
</dbReference>
<dbReference type="Pfam" id="PF00512">
    <property type="entry name" value="HisKA"/>
    <property type="match status" value="1"/>
</dbReference>
<dbReference type="Gene3D" id="3.30.450.20">
    <property type="entry name" value="PAS domain"/>
    <property type="match status" value="1"/>
</dbReference>
<evidence type="ECO:0000256" key="6">
    <source>
        <dbReference type="ARBA" id="ARBA00023136"/>
    </source>
</evidence>
<sequence>MDNDDTDLGLTPDRAERLVSLALETGGMNAALVDTELRPTWVHNDGPDPPDSEISDRTDTELFSGDAAAPAMEVKRRAIETRSRVTETFTFVKPWGQHRYRAGAEPIYDDDEVVGAMFAATDLSDVYRLLERTTDAVYTVDTDWEVTFWNDRMAERTGVDAADIVGENLWETFGDSVPEELEERYRTVMATGEPAAFEQYVPEPFDYWVEIRAFADDNGLSVYSRDVTERKEHEQRLETQRDTLDVLNQVLRHDIRNDLQLVLGYTDILADHVDEEAAGYLGTIRSSAEHAVELTTTAREISAVLFSDAEELNRVGLRPVLQREIEGIRNAYPEAVVDVEGPIPDCVVVADEMLDSVFRNLLKNAVQHNDKPVPRITVSTTETADEIVVRISDNGPGIPEGAAETVFGKGEKGLESEGTGIGLFLVQALVEGYDGDVAVEDPGSEGATFAVTLTKVERSETDE</sequence>
<dbReference type="Gene3D" id="1.10.287.130">
    <property type="match status" value="1"/>
</dbReference>
<evidence type="ECO:0000313" key="9">
    <source>
        <dbReference type="EMBL" id="MFD1567726.1"/>
    </source>
</evidence>